<dbReference type="STRING" id="661367.LLO_0094"/>
<feature type="transmembrane region" description="Helical" evidence="1">
    <location>
        <begin position="198"/>
        <end position="216"/>
    </location>
</feature>
<feature type="transmembrane region" description="Helical" evidence="1">
    <location>
        <begin position="102"/>
        <end position="124"/>
    </location>
</feature>
<feature type="transmembrane region" description="Helical" evidence="1">
    <location>
        <begin position="75"/>
        <end position="96"/>
    </location>
</feature>
<feature type="transmembrane region" description="Helical" evidence="1">
    <location>
        <begin position="7"/>
        <end position="30"/>
    </location>
</feature>
<evidence type="ECO:0000256" key="1">
    <source>
        <dbReference type="SAM" id="Phobius"/>
    </source>
</evidence>
<dbReference type="AlphaFoldDB" id="D3HNF6"/>
<dbReference type="eggNOG" id="ENOG5031T9P">
    <property type="taxonomic scope" value="Bacteria"/>
</dbReference>
<dbReference type="RefSeq" id="WP_003633679.1">
    <property type="nucleotide sequence ID" value="NC_013861.1"/>
</dbReference>
<accession>D3HNF6</accession>
<dbReference type="HOGENOM" id="CLU_1033626_0_0_6"/>
<evidence type="ECO:0000313" key="2">
    <source>
        <dbReference type="EMBL" id="CBJ10419.1"/>
    </source>
</evidence>
<feature type="transmembrane region" description="Helical" evidence="1">
    <location>
        <begin position="136"/>
        <end position="162"/>
    </location>
</feature>
<protein>
    <submittedName>
        <fullName evidence="2">Uncharacterized protein</fullName>
    </submittedName>
</protein>
<dbReference type="KEGG" id="llo:LLO_0094"/>
<reference evidence="2 3" key="1">
    <citation type="journal article" date="2010" name="PLoS Genet.">
        <title>Analysis of the Legionella longbeachae genome and transcriptome uncovers unique strategies to cause Legionnaires' disease.</title>
        <authorList>
            <person name="Cazalet C."/>
            <person name="Gomez-Valero L."/>
            <person name="Rusniok C."/>
            <person name="Lomma M."/>
            <person name="Dervins-Ravault D."/>
            <person name="Newton H."/>
            <person name="Sansom F."/>
            <person name="Jarraud S."/>
            <person name="Zidane N."/>
            <person name="Ma L."/>
            <person name="Bouchier C."/>
            <person name="Etienne J."/>
            <person name="Hartland E."/>
            <person name="Buchrieser C."/>
        </authorList>
    </citation>
    <scope>NUCLEOTIDE SEQUENCE [LARGE SCALE GENOMIC DNA]</scope>
    <source>
        <strain evidence="2 3">NSW150</strain>
    </source>
</reference>
<organism evidence="2 3">
    <name type="scientific">Legionella longbeachae serogroup 1 (strain NSW150)</name>
    <dbReference type="NCBI Taxonomy" id="661367"/>
    <lineage>
        <taxon>Bacteria</taxon>
        <taxon>Pseudomonadati</taxon>
        <taxon>Pseudomonadota</taxon>
        <taxon>Gammaproteobacteria</taxon>
        <taxon>Legionellales</taxon>
        <taxon>Legionellaceae</taxon>
        <taxon>Legionella</taxon>
    </lineage>
</organism>
<keyword evidence="3" id="KW-1185">Reference proteome</keyword>
<keyword evidence="1" id="KW-1133">Transmembrane helix</keyword>
<feature type="transmembrane region" description="Helical" evidence="1">
    <location>
        <begin position="236"/>
        <end position="257"/>
    </location>
</feature>
<dbReference type="GeneID" id="40924321"/>
<dbReference type="EMBL" id="FN650140">
    <property type="protein sequence ID" value="CBJ10419.1"/>
    <property type="molecule type" value="Genomic_DNA"/>
</dbReference>
<name>D3HNF6_LEGLN</name>
<feature type="transmembrane region" description="Helical" evidence="1">
    <location>
        <begin position="168"/>
        <end position="191"/>
    </location>
</feature>
<dbReference type="Proteomes" id="UP000001060">
    <property type="component" value="Chromosome"/>
</dbReference>
<keyword evidence="1" id="KW-0472">Membrane</keyword>
<feature type="transmembrane region" description="Helical" evidence="1">
    <location>
        <begin position="42"/>
        <end position="63"/>
    </location>
</feature>
<evidence type="ECO:0000313" key="3">
    <source>
        <dbReference type="Proteomes" id="UP000001060"/>
    </source>
</evidence>
<gene>
    <name evidence="2" type="ordered locus">LLO_0094</name>
</gene>
<proteinExistence type="predicted"/>
<keyword evidence="1" id="KW-0812">Transmembrane</keyword>
<sequence>MQKKVLLIFLGLMFISMIVVSVPLYITLYLPLPILNTISFNIFMMYGALFCRVVTAIIIYLLSKKYWSSFKLSERTFLFALLIMELAEGLFQKGFLKYSLSYFNIITLYLSYLSVSYIICCYIHRASEYKWRLVHYLGWAIVATISFNLIRMGILMGGLGIYTKESTSALFLSNFLTCFELTVASFITFFLLDSSGKLPSSTLVKGLILTGLISFLRVDIPLRDIQNSEGNYLYRVFYYGQSLWEYFLVGILIAYFFKKIKIKINGLTP</sequence>